<reference evidence="2 3" key="1">
    <citation type="journal article" date="2015" name="Stand. Genomic Sci.">
        <title>Genomic Encyclopedia of Bacterial and Archaeal Type Strains, Phase III: the genomes of soil and plant-associated and newly described type strains.</title>
        <authorList>
            <person name="Whitman W.B."/>
            <person name="Woyke T."/>
            <person name="Klenk H.P."/>
            <person name="Zhou Y."/>
            <person name="Lilburn T.G."/>
            <person name="Beck B.J."/>
            <person name="De Vos P."/>
            <person name="Vandamme P."/>
            <person name="Eisen J.A."/>
            <person name="Garrity G."/>
            <person name="Hugenholtz P."/>
            <person name="Kyrpides N.C."/>
        </authorList>
    </citation>
    <scope>NUCLEOTIDE SEQUENCE [LARGE SCALE GENOMIC DNA]</scope>
    <source>
        <strain evidence="2 3">DSM 64</strain>
    </source>
</reference>
<dbReference type="InterPro" id="IPR050789">
    <property type="entry name" value="Diverse_Enzym_Activities"/>
</dbReference>
<dbReference type="RefSeq" id="WP_244303721.1">
    <property type="nucleotide sequence ID" value="NZ_VJWE01000013.1"/>
</dbReference>
<dbReference type="GeneID" id="51111586"/>
<evidence type="ECO:0000313" key="3">
    <source>
        <dbReference type="Proteomes" id="UP000321485"/>
    </source>
</evidence>
<gene>
    <name evidence="2" type="ORF">ATF69_2527</name>
</gene>
<feature type="domain" description="Beta-lactamase-related" evidence="1">
    <location>
        <begin position="150"/>
        <end position="437"/>
    </location>
</feature>
<sequence>MHKTYSASAAQTAHPLHPAQARRSGAFPAALWRAACAAAALGVAFAAPAQAQAPALPAPETVTLDKLGYMSTFPPEGAQRVDLSNSYKYPQLRWAVQHLRELQPTRNIRRGGAAPSALPADPRPLGAVAFDDDKGQPITVDQWFTRTYTDALVVMHKGRVVYERYDNQMKPYSPHLLFSVTKSFTGLMAAQLAHEGKIDPEALVTKYVPELAESAWGDMKVRDVMDMTGAVRFREVYTDPTTEIFGYSWSSGLLPRPPGYQGPTNVYDFLKTLKKEGEHGAGFVYRTVHSEVLGWIVSRATGKHWAELMSDNIWQKLGTEEDAHVMVDSVGTPLQGAGLNATARDLARFGEMLRLGGSFNGQKIFDKAVIEDTAKGGDREKFKVGGMAFRPGYSYRNQWWVLHNADGAYEAAGIHGQFIHVNPAAEMVVIKLSSHPVAGAGFTHPLTLKAWAALAQAVRR</sequence>
<dbReference type="AlphaFoldDB" id="A0A561XMZ1"/>
<name>A0A561XMZ1_ACIDE</name>
<organism evidence="2 3">
    <name type="scientific">Acidovorax delafieldii</name>
    <name type="common">Pseudomonas delafieldii</name>
    <dbReference type="NCBI Taxonomy" id="47920"/>
    <lineage>
        <taxon>Bacteria</taxon>
        <taxon>Pseudomonadati</taxon>
        <taxon>Pseudomonadota</taxon>
        <taxon>Betaproteobacteria</taxon>
        <taxon>Burkholderiales</taxon>
        <taxon>Comamonadaceae</taxon>
        <taxon>Acidovorax</taxon>
    </lineage>
</organism>
<comment type="caution">
    <text evidence="2">The sequence shown here is derived from an EMBL/GenBank/DDBJ whole genome shotgun (WGS) entry which is preliminary data.</text>
</comment>
<dbReference type="InterPro" id="IPR012338">
    <property type="entry name" value="Beta-lactam/transpept-like"/>
</dbReference>
<dbReference type="PANTHER" id="PTHR43283:SF7">
    <property type="entry name" value="BETA-LACTAMASE-RELATED DOMAIN-CONTAINING PROTEIN"/>
    <property type="match status" value="1"/>
</dbReference>
<dbReference type="Pfam" id="PF00144">
    <property type="entry name" value="Beta-lactamase"/>
    <property type="match status" value="1"/>
</dbReference>
<dbReference type="EMBL" id="VJWE01000013">
    <property type="protein sequence ID" value="TWG37480.1"/>
    <property type="molecule type" value="Genomic_DNA"/>
</dbReference>
<dbReference type="SUPFAM" id="SSF56601">
    <property type="entry name" value="beta-lactamase/transpeptidase-like"/>
    <property type="match status" value="1"/>
</dbReference>
<accession>A0A561XMZ1</accession>
<proteinExistence type="predicted"/>
<evidence type="ECO:0000259" key="1">
    <source>
        <dbReference type="Pfam" id="PF00144"/>
    </source>
</evidence>
<dbReference type="Proteomes" id="UP000321485">
    <property type="component" value="Unassembled WGS sequence"/>
</dbReference>
<dbReference type="Gene3D" id="3.40.710.10">
    <property type="entry name" value="DD-peptidase/beta-lactamase superfamily"/>
    <property type="match status" value="1"/>
</dbReference>
<dbReference type="InterPro" id="IPR001466">
    <property type="entry name" value="Beta-lactam-related"/>
</dbReference>
<protein>
    <recommendedName>
        <fullName evidence="1">Beta-lactamase-related domain-containing protein</fullName>
    </recommendedName>
</protein>
<evidence type="ECO:0000313" key="2">
    <source>
        <dbReference type="EMBL" id="TWG37480.1"/>
    </source>
</evidence>
<dbReference type="PANTHER" id="PTHR43283">
    <property type="entry name" value="BETA-LACTAMASE-RELATED"/>
    <property type="match status" value="1"/>
</dbReference>